<gene>
    <name evidence="2" type="ORF">H0H81_006524</name>
</gene>
<reference evidence="2" key="1">
    <citation type="submission" date="2021-02" db="EMBL/GenBank/DDBJ databases">
        <authorList>
            <person name="Nieuwenhuis M."/>
            <person name="Van De Peppel L.J.J."/>
        </authorList>
    </citation>
    <scope>NUCLEOTIDE SEQUENCE</scope>
    <source>
        <strain evidence="2">D49</strain>
    </source>
</reference>
<evidence type="ECO:0000313" key="2">
    <source>
        <dbReference type="EMBL" id="KAG5652033.1"/>
    </source>
</evidence>
<accession>A0A9P7KIW4</accession>
<organism evidence="2 3">
    <name type="scientific">Sphagnurus paluster</name>
    <dbReference type="NCBI Taxonomy" id="117069"/>
    <lineage>
        <taxon>Eukaryota</taxon>
        <taxon>Fungi</taxon>
        <taxon>Dikarya</taxon>
        <taxon>Basidiomycota</taxon>
        <taxon>Agaricomycotina</taxon>
        <taxon>Agaricomycetes</taxon>
        <taxon>Agaricomycetidae</taxon>
        <taxon>Agaricales</taxon>
        <taxon>Tricholomatineae</taxon>
        <taxon>Lyophyllaceae</taxon>
        <taxon>Sphagnurus</taxon>
    </lineage>
</organism>
<dbReference type="Proteomes" id="UP000717328">
    <property type="component" value="Unassembled WGS sequence"/>
</dbReference>
<evidence type="ECO:0000313" key="3">
    <source>
        <dbReference type="Proteomes" id="UP000717328"/>
    </source>
</evidence>
<dbReference type="Pfam" id="PF01926">
    <property type="entry name" value="MMR_HSR1"/>
    <property type="match status" value="1"/>
</dbReference>
<dbReference type="Gene3D" id="3.40.50.300">
    <property type="entry name" value="P-loop containing nucleotide triphosphate hydrolases"/>
    <property type="match status" value="1"/>
</dbReference>
<proteinExistence type="predicted"/>
<name>A0A9P7KIW4_9AGAR</name>
<feature type="domain" description="G" evidence="1">
    <location>
        <begin position="23"/>
        <end position="122"/>
    </location>
</feature>
<dbReference type="SUPFAM" id="SSF52540">
    <property type="entry name" value="P-loop containing nucleoside triphosphate hydrolases"/>
    <property type="match status" value="1"/>
</dbReference>
<dbReference type="GO" id="GO:0005525">
    <property type="term" value="F:GTP binding"/>
    <property type="evidence" value="ECO:0007669"/>
    <property type="project" value="InterPro"/>
</dbReference>
<dbReference type="CDD" id="cd00882">
    <property type="entry name" value="Ras_like_GTPase"/>
    <property type="match status" value="1"/>
</dbReference>
<dbReference type="InterPro" id="IPR006073">
    <property type="entry name" value="GTP-bd"/>
</dbReference>
<protein>
    <recommendedName>
        <fullName evidence="1">G domain-containing protein</fullName>
    </recommendedName>
</protein>
<keyword evidence="3" id="KW-1185">Reference proteome</keyword>
<sequence length="206" mass="23226">MGKSTSETTSQFESRPDDLVIPIFGLAGAGKSTFINKLCNEDVAYVNDDLDTGTTEVCPYIYHHPNSQRRIVIVDTPGFQLVKSEDDQILKKVSSWLQASYNSKIEVIAGIIYLHDISQSRKSGDARNTCTTFKILDKRNATDNVVLVTSKWNDLTRPAQTQREQELGTQHWNDFIQKGDKIHRFEPWVAESAARIVDALLAKVLR</sequence>
<reference evidence="2" key="2">
    <citation type="submission" date="2021-10" db="EMBL/GenBank/DDBJ databases">
        <title>Phylogenomics reveals ancestral predisposition of the termite-cultivated fungus Termitomyces towards a domesticated lifestyle.</title>
        <authorList>
            <person name="Auxier B."/>
            <person name="Grum-Grzhimaylo A."/>
            <person name="Cardenas M.E."/>
            <person name="Lodge J.D."/>
            <person name="Laessoe T."/>
            <person name="Pedersen O."/>
            <person name="Smith M.E."/>
            <person name="Kuyper T.W."/>
            <person name="Franco-Molano E.A."/>
            <person name="Baroni T.J."/>
            <person name="Aanen D.K."/>
        </authorList>
    </citation>
    <scope>NUCLEOTIDE SEQUENCE</scope>
    <source>
        <strain evidence="2">D49</strain>
    </source>
</reference>
<dbReference type="AlphaFoldDB" id="A0A9P7KIW4"/>
<dbReference type="InterPro" id="IPR027417">
    <property type="entry name" value="P-loop_NTPase"/>
</dbReference>
<dbReference type="EMBL" id="JABCKI010000169">
    <property type="protein sequence ID" value="KAG5652033.1"/>
    <property type="molecule type" value="Genomic_DNA"/>
</dbReference>
<comment type="caution">
    <text evidence="2">The sequence shown here is derived from an EMBL/GenBank/DDBJ whole genome shotgun (WGS) entry which is preliminary data.</text>
</comment>
<evidence type="ECO:0000259" key="1">
    <source>
        <dbReference type="Pfam" id="PF01926"/>
    </source>
</evidence>
<dbReference type="OrthoDB" id="8954335at2759"/>